<evidence type="ECO:0000313" key="2">
    <source>
        <dbReference type="WBParaSite" id="ALUE_0001628801-mRNA-1"/>
    </source>
</evidence>
<accession>A0A0M3IE00</accession>
<name>A0A0M3IE00_ASCLU</name>
<evidence type="ECO:0000313" key="1">
    <source>
        <dbReference type="Proteomes" id="UP000036681"/>
    </source>
</evidence>
<reference evidence="2" key="1">
    <citation type="submission" date="2017-02" db="UniProtKB">
        <authorList>
            <consortium name="WormBaseParasite"/>
        </authorList>
    </citation>
    <scope>IDENTIFICATION</scope>
</reference>
<dbReference type="Proteomes" id="UP000036681">
    <property type="component" value="Unplaced"/>
</dbReference>
<keyword evidence="1" id="KW-1185">Reference proteome</keyword>
<dbReference type="WBParaSite" id="ALUE_0001628801-mRNA-1">
    <property type="protein sequence ID" value="ALUE_0001628801-mRNA-1"/>
    <property type="gene ID" value="ALUE_0001628801"/>
</dbReference>
<proteinExistence type="predicted"/>
<protein>
    <submittedName>
        <fullName evidence="2">Transposase</fullName>
    </submittedName>
</protein>
<organism evidence="1 2">
    <name type="scientific">Ascaris lumbricoides</name>
    <name type="common">Giant roundworm</name>
    <dbReference type="NCBI Taxonomy" id="6252"/>
    <lineage>
        <taxon>Eukaryota</taxon>
        <taxon>Metazoa</taxon>
        <taxon>Ecdysozoa</taxon>
        <taxon>Nematoda</taxon>
        <taxon>Chromadorea</taxon>
        <taxon>Rhabditida</taxon>
        <taxon>Spirurina</taxon>
        <taxon>Ascaridomorpha</taxon>
        <taxon>Ascaridoidea</taxon>
        <taxon>Ascarididae</taxon>
        <taxon>Ascaris</taxon>
    </lineage>
</organism>
<sequence length="67" mass="7645">MKDVKWLIKANNISLFRQYGRKRQRRSPHITQHASGNLPTLFASLRTASALMLVAALQSCDRHLHSC</sequence>
<dbReference type="AlphaFoldDB" id="A0A0M3IE00"/>